<dbReference type="EMBL" id="RQHF01000030">
    <property type="protein sequence ID" value="TGM51520.1"/>
    <property type="molecule type" value="Genomic_DNA"/>
</dbReference>
<comment type="caution">
    <text evidence="3">The sequence shown here is derived from an EMBL/GenBank/DDBJ whole genome shotgun (WGS) entry which is preliminary data.</text>
</comment>
<reference evidence="4" key="1">
    <citation type="journal article" date="2019" name="PLoS Negl. Trop. Dis.">
        <title>Revisiting the worldwide diversity of Leptospira species in the environment.</title>
        <authorList>
            <person name="Vincent A.T."/>
            <person name="Schiettekatte O."/>
            <person name="Bourhy P."/>
            <person name="Veyrier F.J."/>
            <person name="Picardeau M."/>
        </authorList>
    </citation>
    <scope>NUCLEOTIDE SEQUENCE [LARGE SCALE GENOMIC DNA]</scope>
    <source>
        <strain evidence="4">201601955</strain>
    </source>
</reference>
<sequence>MFQNLVNLKILFLFVTGLLISVSLIYAETTTLEDITEGKRYQSENNCRKAIQLYQSALQKNGNSIDAKLGVADCSFRLGAFRESKKFYLEILEREPKHILGIIGLSEIYLRDSDFAAITKLIDPLLVEFPNHTGLRITEAKSLQKQGKLDSAIYKIKTLANRLDEPADLLLMLAELYFTKQNYNNSYIAIDSYTKKEPNDADGFAFKAKVLLYQNYFYPNQLKSVLPLVEEALQNSINLDPKGEKARFFSVYHDIILANQTADKEIKKRAFRTIYELAREFPENQLYHSLEANLAWELGETKFATYHYRRALQLDDLDEILRFEAEEYTIAFEKEESKLRRELGDYRRDRFYSEKHSLYHKSSLFHLKRSKDLSPQTPVIRKELLEFYNQTGEAVKYTNLLLRLREEDPNSFKLQNKLEFSIKNLKESIEFREGYLQIDPNAIQENTVRFSPEVYVFDLESSLAFPYHLQAGRLLAEAFRYNLKQIQAVRVVDGDELKHIRTLLKESNYHPFSQTLPFTIDNLHLLDAKRKNATKIRYIVHGRYQIKDGDIRLDVSVYDRDSLRDIATWSTNQRGRDSLPTVIHRIAERIKDLLPKEGKILKVKKDEVIVSLGKDDGLKKDSKLEFQRKGKILFQGEITELGKSISSVKPSVRGWEKELATGDDVILPKDSRTEKTDK</sequence>
<dbReference type="RefSeq" id="WP_135659916.1">
    <property type="nucleotide sequence ID" value="NZ_RQHF01000030.1"/>
</dbReference>
<dbReference type="PANTHER" id="PTHR45586">
    <property type="entry name" value="TPR REPEAT-CONTAINING PROTEIN PA4667"/>
    <property type="match status" value="1"/>
</dbReference>
<dbReference type="SUPFAM" id="SSF48452">
    <property type="entry name" value="TPR-like"/>
    <property type="match status" value="2"/>
</dbReference>
<keyword evidence="1" id="KW-0677">Repeat</keyword>
<keyword evidence="2" id="KW-0802">TPR repeat</keyword>
<dbReference type="InterPro" id="IPR011990">
    <property type="entry name" value="TPR-like_helical_dom_sf"/>
</dbReference>
<evidence type="ECO:0000256" key="2">
    <source>
        <dbReference type="ARBA" id="ARBA00022803"/>
    </source>
</evidence>
<protein>
    <recommendedName>
        <fullName evidence="5">Tetratricopeptide repeat protein</fullName>
    </recommendedName>
</protein>
<accession>A0ABY2NLB7</accession>
<keyword evidence="4" id="KW-1185">Reference proteome</keyword>
<evidence type="ECO:0000313" key="3">
    <source>
        <dbReference type="EMBL" id="TGM51520.1"/>
    </source>
</evidence>
<gene>
    <name evidence="3" type="ORF">EHQ95_14550</name>
</gene>
<evidence type="ECO:0008006" key="5">
    <source>
        <dbReference type="Google" id="ProtNLM"/>
    </source>
</evidence>
<evidence type="ECO:0000313" key="4">
    <source>
        <dbReference type="Proteomes" id="UP000298112"/>
    </source>
</evidence>
<name>A0ABY2NLB7_9LEPT</name>
<dbReference type="Gene3D" id="1.25.40.10">
    <property type="entry name" value="Tetratricopeptide repeat domain"/>
    <property type="match status" value="2"/>
</dbReference>
<dbReference type="PANTHER" id="PTHR45586:SF1">
    <property type="entry name" value="LIPOPOLYSACCHARIDE ASSEMBLY PROTEIN B"/>
    <property type="match status" value="1"/>
</dbReference>
<evidence type="ECO:0000256" key="1">
    <source>
        <dbReference type="ARBA" id="ARBA00022737"/>
    </source>
</evidence>
<dbReference type="Proteomes" id="UP000298112">
    <property type="component" value="Unassembled WGS sequence"/>
</dbReference>
<proteinExistence type="predicted"/>
<dbReference type="Pfam" id="PF14559">
    <property type="entry name" value="TPR_19"/>
    <property type="match status" value="1"/>
</dbReference>
<organism evidence="3 4">
    <name type="scientific">Leptospira vanthielii</name>
    <dbReference type="NCBI Taxonomy" id="293085"/>
    <lineage>
        <taxon>Bacteria</taxon>
        <taxon>Pseudomonadati</taxon>
        <taxon>Spirochaetota</taxon>
        <taxon>Spirochaetia</taxon>
        <taxon>Leptospirales</taxon>
        <taxon>Leptospiraceae</taxon>
        <taxon>Leptospira</taxon>
    </lineage>
</organism>
<dbReference type="InterPro" id="IPR051012">
    <property type="entry name" value="CellSynth/LPSAsmb/PSIAsmb"/>
</dbReference>